<evidence type="ECO:0000313" key="2">
    <source>
        <dbReference type="Proteomes" id="UP000693970"/>
    </source>
</evidence>
<proteinExistence type="predicted"/>
<protein>
    <submittedName>
        <fullName evidence="1">Uncharacterized protein</fullName>
    </submittedName>
</protein>
<evidence type="ECO:0000313" key="1">
    <source>
        <dbReference type="EMBL" id="KAG7358625.1"/>
    </source>
</evidence>
<dbReference type="AlphaFoldDB" id="A0A9K3LAB6"/>
<organism evidence="1 2">
    <name type="scientific">Nitzschia inconspicua</name>
    <dbReference type="NCBI Taxonomy" id="303405"/>
    <lineage>
        <taxon>Eukaryota</taxon>
        <taxon>Sar</taxon>
        <taxon>Stramenopiles</taxon>
        <taxon>Ochrophyta</taxon>
        <taxon>Bacillariophyta</taxon>
        <taxon>Bacillariophyceae</taxon>
        <taxon>Bacillariophycidae</taxon>
        <taxon>Bacillariales</taxon>
        <taxon>Bacillariaceae</taxon>
        <taxon>Nitzschia</taxon>
    </lineage>
</organism>
<sequence length="289" mass="33559">METIVSSHPSLRFKKMDLQYPNLDSLVSLNTNLETTGRLFARYNLFQIFNIVKPIWDPDNGQLTGLLHDEKTYKNLFQWYGALTPAEVMESTDWYSSCLEDDWYESNLDLTAEYLTRHMEPDLYEKVNEEYNNRDVQGGPVLLFVMIRHLLSTNDSLVNALTSKIKAVKLSLYPGEVVGKAVTHLRTLVRCLKKLRRRNANRRKVNVVPHDLTKQLYEILQTSSCEEFNIMFKQLFYTELRNVLIDGHSKWTDPKEVLTLSQGHYQDLCVQGIWTGVTQKQGYVSGRNN</sequence>
<dbReference type="OrthoDB" id="57297at2759"/>
<reference evidence="1" key="1">
    <citation type="journal article" date="2021" name="Sci. Rep.">
        <title>Diploid genomic architecture of Nitzschia inconspicua, an elite biomass production diatom.</title>
        <authorList>
            <person name="Oliver A."/>
            <person name="Podell S."/>
            <person name="Pinowska A."/>
            <person name="Traller J.C."/>
            <person name="Smith S.R."/>
            <person name="McClure R."/>
            <person name="Beliaev A."/>
            <person name="Bohutskyi P."/>
            <person name="Hill E.A."/>
            <person name="Rabines A."/>
            <person name="Zheng H."/>
            <person name="Allen L.Z."/>
            <person name="Kuo A."/>
            <person name="Grigoriev I.V."/>
            <person name="Allen A.E."/>
            <person name="Hazlebeck D."/>
            <person name="Allen E.E."/>
        </authorList>
    </citation>
    <scope>NUCLEOTIDE SEQUENCE</scope>
    <source>
        <strain evidence="1">Hildebrandi</strain>
    </source>
</reference>
<name>A0A9K3LAB6_9STRA</name>
<dbReference type="EMBL" id="JAGRRH010000014">
    <property type="protein sequence ID" value="KAG7358625.1"/>
    <property type="molecule type" value="Genomic_DNA"/>
</dbReference>
<reference evidence="1" key="2">
    <citation type="submission" date="2021-04" db="EMBL/GenBank/DDBJ databases">
        <authorList>
            <person name="Podell S."/>
        </authorList>
    </citation>
    <scope>NUCLEOTIDE SEQUENCE</scope>
    <source>
        <strain evidence="1">Hildebrandi</strain>
    </source>
</reference>
<gene>
    <name evidence="1" type="ORF">IV203_015214</name>
</gene>
<comment type="caution">
    <text evidence="1">The sequence shown here is derived from an EMBL/GenBank/DDBJ whole genome shotgun (WGS) entry which is preliminary data.</text>
</comment>
<accession>A0A9K3LAB6</accession>
<keyword evidence="2" id="KW-1185">Reference proteome</keyword>
<dbReference type="Proteomes" id="UP000693970">
    <property type="component" value="Unassembled WGS sequence"/>
</dbReference>